<keyword evidence="7" id="KW-0812">Transmembrane</keyword>
<dbReference type="eggNOG" id="COG1502">
    <property type="taxonomic scope" value="Bacteria"/>
</dbReference>
<dbReference type="GO" id="GO:0016891">
    <property type="term" value="F:RNA endonuclease activity producing 5'-phosphomonoesters, hydrolytic mechanism"/>
    <property type="evidence" value="ECO:0007669"/>
    <property type="project" value="TreeGrafter"/>
</dbReference>
<dbReference type="RefSeq" id="WP_012062839.1">
    <property type="nucleotide sequence ID" value="NC_009633.1"/>
</dbReference>
<dbReference type="PANTHER" id="PTHR43856:SF1">
    <property type="entry name" value="MITOCHONDRIAL CARDIOLIPIN HYDROLASE"/>
    <property type="match status" value="1"/>
</dbReference>
<comment type="similarity">
    <text evidence="2">Belongs to the phospholipase D family.</text>
</comment>
<feature type="domain" description="Phospholipase D-like" evidence="8">
    <location>
        <begin position="293"/>
        <end position="435"/>
    </location>
</feature>
<dbReference type="GO" id="GO:0004630">
    <property type="term" value="F:phospholipase D activity"/>
    <property type="evidence" value="ECO:0007669"/>
    <property type="project" value="UniProtKB-EC"/>
</dbReference>
<keyword evidence="4" id="KW-0378">Hydrolase</keyword>
<dbReference type="InterPro" id="IPR025202">
    <property type="entry name" value="PLD-like_dom"/>
</dbReference>
<keyword evidence="5" id="KW-0442">Lipid degradation</keyword>
<evidence type="ECO:0000256" key="4">
    <source>
        <dbReference type="ARBA" id="ARBA00022801"/>
    </source>
</evidence>
<dbReference type="Gene3D" id="3.30.870.10">
    <property type="entry name" value="Endonuclease Chain A"/>
    <property type="match status" value="2"/>
</dbReference>
<dbReference type="EC" id="3.1.4.4" evidence="3"/>
<keyword evidence="7" id="KW-1133">Transmembrane helix</keyword>
<dbReference type="GO" id="GO:0016042">
    <property type="term" value="P:lipid catabolic process"/>
    <property type="evidence" value="ECO:0007669"/>
    <property type="project" value="UniProtKB-KW"/>
</dbReference>
<evidence type="ECO:0000256" key="1">
    <source>
        <dbReference type="ARBA" id="ARBA00000798"/>
    </source>
</evidence>
<dbReference type="InterPro" id="IPR051406">
    <property type="entry name" value="PLD_domain"/>
</dbReference>
<accession>A6TNN3</accession>
<dbReference type="KEGG" id="amt:Amet_1624"/>
<dbReference type="STRING" id="293826.Amet_1624"/>
<organism evidence="9 10">
    <name type="scientific">Alkaliphilus metalliredigens (strain QYMF)</name>
    <dbReference type="NCBI Taxonomy" id="293826"/>
    <lineage>
        <taxon>Bacteria</taxon>
        <taxon>Bacillati</taxon>
        <taxon>Bacillota</taxon>
        <taxon>Clostridia</taxon>
        <taxon>Peptostreptococcales</taxon>
        <taxon>Natronincolaceae</taxon>
        <taxon>Alkaliphilus</taxon>
    </lineage>
</organism>
<evidence type="ECO:0000313" key="10">
    <source>
        <dbReference type="Proteomes" id="UP000001572"/>
    </source>
</evidence>
<dbReference type="OrthoDB" id="92272at2"/>
<proteinExistence type="inferred from homology"/>
<evidence type="ECO:0000313" key="9">
    <source>
        <dbReference type="EMBL" id="ABR47801.1"/>
    </source>
</evidence>
<evidence type="ECO:0000256" key="6">
    <source>
        <dbReference type="ARBA" id="ARBA00023098"/>
    </source>
</evidence>
<dbReference type="Pfam" id="PF13091">
    <property type="entry name" value="PLDc_2"/>
    <property type="match status" value="1"/>
</dbReference>
<evidence type="ECO:0000256" key="5">
    <source>
        <dbReference type="ARBA" id="ARBA00022963"/>
    </source>
</evidence>
<dbReference type="CDD" id="cd09130">
    <property type="entry name" value="PLDc_unchar2_2"/>
    <property type="match status" value="1"/>
</dbReference>
<dbReference type="Proteomes" id="UP000001572">
    <property type="component" value="Chromosome"/>
</dbReference>
<evidence type="ECO:0000259" key="8">
    <source>
        <dbReference type="Pfam" id="PF13091"/>
    </source>
</evidence>
<protein>
    <recommendedName>
        <fullName evidence="3">phospholipase D</fullName>
        <ecNumber evidence="3">3.1.4.4</ecNumber>
    </recommendedName>
</protein>
<dbReference type="AlphaFoldDB" id="A6TNN3"/>
<feature type="transmembrane region" description="Helical" evidence="7">
    <location>
        <begin position="7"/>
        <end position="26"/>
    </location>
</feature>
<dbReference type="HOGENOM" id="CLU_044580_0_0_9"/>
<reference evidence="10" key="1">
    <citation type="journal article" date="2016" name="Genome Announc.">
        <title>Complete genome sequence of Alkaliphilus metalliredigens strain QYMF, an alkaliphilic and metal-reducing bacterium isolated from borax-contaminated leachate ponds.</title>
        <authorList>
            <person name="Hwang C."/>
            <person name="Copeland A."/>
            <person name="Lucas S."/>
            <person name="Lapidus A."/>
            <person name="Barry K."/>
            <person name="Detter J.C."/>
            <person name="Glavina Del Rio T."/>
            <person name="Hammon N."/>
            <person name="Israni S."/>
            <person name="Dalin E."/>
            <person name="Tice H."/>
            <person name="Pitluck S."/>
            <person name="Chertkov O."/>
            <person name="Brettin T."/>
            <person name="Bruce D."/>
            <person name="Han C."/>
            <person name="Schmutz J."/>
            <person name="Larimer F."/>
            <person name="Land M.L."/>
            <person name="Hauser L."/>
            <person name="Kyrpides N."/>
            <person name="Mikhailova N."/>
            <person name="Ye Q."/>
            <person name="Zhou J."/>
            <person name="Richardson P."/>
            <person name="Fields M.W."/>
        </authorList>
    </citation>
    <scope>NUCLEOTIDE SEQUENCE [LARGE SCALE GENOMIC DNA]</scope>
    <source>
        <strain evidence="10">QYMF</strain>
    </source>
</reference>
<name>A6TNN3_ALKMQ</name>
<dbReference type="PANTHER" id="PTHR43856">
    <property type="entry name" value="CARDIOLIPIN HYDROLASE"/>
    <property type="match status" value="1"/>
</dbReference>
<evidence type="ECO:0000256" key="7">
    <source>
        <dbReference type="SAM" id="Phobius"/>
    </source>
</evidence>
<sequence length="471" mass="53818">MKRLRKRYFLYVIFSVAFLTSIFHLVKPLPEDISFNGAFHAVTDVEFLSDITYVMEDGNGIQEQAIFKRIHESIDAAEDYIVIDMFLFNDDYDRAYSYPELSMELSNALVQKRKEQPDVEIVFITDRINSVYGTYTIEQLEKMKAQGIEVIETDMRKLRDSNPLYSGFWRAYIQWFGTDGFDWLPNPFGTESPSVNVRSYLELLNFKANHRKVVLTEKEAIISSGNPHDASAFHSNIAFVLKGDIVGDFLTTEKTVASISGSNIEFEYIESDMKTNADINVKVITEGQIKKELLDSINSTENGDEIRMGMFYLSDRDIVTALKNAANSGVDIKLVLDPNKDAFGMEKSGIPNRQVASELTNNSPVEVRWYDTQGEQYHSKITLIKKEKESIIIGGSANLTKRNIGDLNLETNVMIVADNDKEISSEVYNYFETIWNNVEGVYTTDYVIYQDDSVMKKVLYRIQEWTGLSTF</sequence>
<evidence type="ECO:0000256" key="2">
    <source>
        <dbReference type="ARBA" id="ARBA00008664"/>
    </source>
</evidence>
<keyword evidence="6" id="KW-0443">Lipid metabolism</keyword>
<keyword evidence="7" id="KW-0472">Membrane</keyword>
<evidence type="ECO:0000256" key="3">
    <source>
        <dbReference type="ARBA" id="ARBA00012027"/>
    </source>
</evidence>
<dbReference type="SUPFAM" id="SSF56024">
    <property type="entry name" value="Phospholipase D/nuclease"/>
    <property type="match status" value="2"/>
</dbReference>
<comment type="catalytic activity">
    <reaction evidence="1">
        <text>a 1,2-diacyl-sn-glycero-3-phosphocholine + H2O = a 1,2-diacyl-sn-glycero-3-phosphate + choline + H(+)</text>
        <dbReference type="Rhea" id="RHEA:14445"/>
        <dbReference type="ChEBI" id="CHEBI:15354"/>
        <dbReference type="ChEBI" id="CHEBI:15377"/>
        <dbReference type="ChEBI" id="CHEBI:15378"/>
        <dbReference type="ChEBI" id="CHEBI:57643"/>
        <dbReference type="ChEBI" id="CHEBI:58608"/>
        <dbReference type="EC" id="3.1.4.4"/>
    </reaction>
</comment>
<keyword evidence="10" id="KW-1185">Reference proteome</keyword>
<dbReference type="CDD" id="cd09129">
    <property type="entry name" value="PLDc_unchar2_1"/>
    <property type="match status" value="1"/>
</dbReference>
<gene>
    <name evidence="9" type="ordered locus">Amet_1624</name>
</gene>
<dbReference type="EMBL" id="CP000724">
    <property type="protein sequence ID" value="ABR47801.1"/>
    <property type="molecule type" value="Genomic_DNA"/>
</dbReference>